<feature type="region of interest" description="Disordered" evidence="2">
    <location>
        <begin position="115"/>
        <end position="143"/>
    </location>
</feature>
<evidence type="ECO:0000256" key="2">
    <source>
        <dbReference type="SAM" id="MobiDB-lite"/>
    </source>
</evidence>
<proteinExistence type="predicted"/>
<evidence type="ECO:0000313" key="5">
    <source>
        <dbReference type="Proteomes" id="UP001237642"/>
    </source>
</evidence>
<comment type="caution">
    <text evidence="4">The sequence shown here is derived from an EMBL/GenBank/DDBJ whole genome shotgun (WGS) entry which is preliminary data.</text>
</comment>
<dbReference type="GO" id="GO:0003006">
    <property type="term" value="P:developmental process involved in reproduction"/>
    <property type="evidence" value="ECO:0007669"/>
    <property type="project" value="TreeGrafter"/>
</dbReference>
<dbReference type="AlphaFoldDB" id="A0AAD8HSY6"/>
<dbReference type="PANTHER" id="PTHR35489">
    <property type="entry name" value="TITAN9"/>
    <property type="match status" value="1"/>
</dbReference>
<dbReference type="Proteomes" id="UP001237642">
    <property type="component" value="Unassembled WGS sequence"/>
</dbReference>
<evidence type="ECO:0000259" key="3">
    <source>
        <dbReference type="Pfam" id="PF25091"/>
    </source>
</evidence>
<keyword evidence="5" id="KW-1185">Reference proteome</keyword>
<organism evidence="4 5">
    <name type="scientific">Heracleum sosnowskyi</name>
    <dbReference type="NCBI Taxonomy" id="360622"/>
    <lineage>
        <taxon>Eukaryota</taxon>
        <taxon>Viridiplantae</taxon>
        <taxon>Streptophyta</taxon>
        <taxon>Embryophyta</taxon>
        <taxon>Tracheophyta</taxon>
        <taxon>Spermatophyta</taxon>
        <taxon>Magnoliopsida</taxon>
        <taxon>eudicotyledons</taxon>
        <taxon>Gunneridae</taxon>
        <taxon>Pentapetalae</taxon>
        <taxon>asterids</taxon>
        <taxon>campanulids</taxon>
        <taxon>Apiales</taxon>
        <taxon>Apiaceae</taxon>
        <taxon>Apioideae</taxon>
        <taxon>apioid superclade</taxon>
        <taxon>Tordylieae</taxon>
        <taxon>Tordyliinae</taxon>
        <taxon>Heracleum</taxon>
    </lineage>
</organism>
<feature type="domain" description="DUF7806" evidence="3">
    <location>
        <begin position="215"/>
        <end position="307"/>
    </location>
</feature>
<keyword evidence="1" id="KW-0175">Coiled coil</keyword>
<evidence type="ECO:0000256" key="1">
    <source>
        <dbReference type="SAM" id="Coils"/>
    </source>
</evidence>
<dbReference type="EMBL" id="JAUIZM010000007">
    <property type="protein sequence ID" value="KAK1372862.1"/>
    <property type="molecule type" value="Genomic_DNA"/>
</dbReference>
<reference evidence="4" key="2">
    <citation type="submission" date="2023-05" db="EMBL/GenBank/DDBJ databases">
        <authorList>
            <person name="Schelkunov M.I."/>
        </authorList>
    </citation>
    <scope>NUCLEOTIDE SEQUENCE</scope>
    <source>
        <strain evidence="4">Hsosn_3</strain>
        <tissue evidence="4">Leaf</tissue>
    </source>
</reference>
<dbReference type="PANTHER" id="PTHR35489:SF2">
    <property type="entry name" value="TITAN9"/>
    <property type="match status" value="1"/>
</dbReference>
<accession>A0AAD8HSY6</accession>
<sequence>MDALYSKLYATYNEFKTNKFTEMEKLNRNQEEKFLAFTNAADELLQQYRIENERLVAENEDLRSELALTRSSMDDKIAQCQKLLMEENQKKKELLQETERLQSLQREGLCCISRYEKNEEPSSPDRSQVGSDPVNKLAAKKRKSTSGACTETIDTQWGDGELDQSALKDSSDQLSKRSRFSENLLGSDQPKCCKQKTILSGMSLGGDENVPGTTICMFQELVECLAGMKVSIDTKADETCISAVHQSSGYSFSLTWIKNSQGDDELLYRVLSLGTIESIAPEWMKEIIKFNTKMCPVFFERISRVVKLY</sequence>
<feature type="coiled-coil region" evidence="1">
    <location>
        <begin position="41"/>
        <end position="107"/>
    </location>
</feature>
<reference evidence="4" key="1">
    <citation type="submission" date="2023-02" db="EMBL/GenBank/DDBJ databases">
        <title>Genome of toxic invasive species Heracleum sosnowskyi carries increased number of genes despite the absence of recent whole-genome duplications.</title>
        <authorList>
            <person name="Schelkunov M."/>
            <person name="Shtratnikova V."/>
            <person name="Makarenko M."/>
            <person name="Klepikova A."/>
            <person name="Omelchenko D."/>
            <person name="Novikova G."/>
            <person name="Obukhova E."/>
            <person name="Bogdanov V."/>
            <person name="Penin A."/>
            <person name="Logacheva M."/>
        </authorList>
    </citation>
    <scope>NUCLEOTIDE SEQUENCE</scope>
    <source>
        <strain evidence="4">Hsosn_3</strain>
        <tissue evidence="4">Leaf</tissue>
    </source>
</reference>
<gene>
    <name evidence="4" type="ORF">POM88_029055</name>
</gene>
<name>A0AAD8HSY6_9APIA</name>
<evidence type="ECO:0000313" key="4">
    <source>
        <dbReference type="EMBL" id="KAK1372862.1"/>
    </source>
</evidence>
<protein>
    <submittedName>
        <fullName evidence="4">Titan</fullName>
    </submittedName>
</protein>
<dbReference type="InterPro" id="IPR056708">
    <property type="entry name" value="DUF7806"/>
</dbReference>
<dbReference type="Pfam" id="PF25091">
    <property type="entry name" value="DUF7806"/>
    <property type="match status" value="1"/>
</dbReference>